<protein>
    <submittedName>
        <fullName evidence="2">Uncharacterized protein</fullName>
    </submittedName>
</protein>
<keyword evidence="3" id="KW-1185">Reference proteome</keyword>
<feature type="transmembrane region" description="Helical" evidence="1">
    <location>
        <begin position="46"/>
        <end position="68"/>
    </location>
</feature>
<comment type="caution">
    <text evidence="2">The sequence shown here is derived from an EMBL/GenBank/DDBJ whole genome shotgun (WGS) entry which is preliminary data.</text>
</comment>
<keyword evidence="1" id="KW-0472">Membrane</keyword>
<keyword evidence="1" id="KW-1133">Transmembrane helix</keyword>
<proteinExistence type="predicted"/>
<evidence type="ECO:0000256" key="1">
    <source>
        <dbReference type="SAM" id="Phobius"/>
    </source>
</evidence>
<name>A0A244CVJ5_PSEDV</name>
<reference evidence="2 3" key="1">
    <citation type="submission" date="2017-02" db="EMBL/GenBank/DDBJ databases">
        <title>Pseudoalteromonas ulvae TC14 Genome.</title>
        <authorList>
            <person name="Molmeret M."/>
        </authorList>
    </citation>
    <scope>NUCLEOTIDE SEQUENCE [LARGE SCALE GENOMIC DNA]</scope>
    <source>
        <strain evidence="2">TC14</strain>
    </source>
</reference>
<sequence>MSKRGGEGEVLTLSDPLIPFITIPFFIYGVYYFGKRIKSHWKYVEGFEAKTGAIICVPFSLLSVIFAYNEANNFIIFVFSAIGAFGFFAVEFNASNET</sequence>
<evidence type="ECO:0000313" key="2">
    <source>
        <dbReference type="EMBL" id="OUL59635.1"/>
    </source>
</evidence>
<dbReference type="Proteomes" id="UP000194841">
    <property type="component" value="Unassembled WGS sequence"/>
</dbReference>
<dbReference type="EMBL" id="MWPV01000001">
    <property type="protein sequence ID" value="OUL59635.1"/>
    <property type="molecule type" value="Genomic_DNA"/>
</dbReference>
<gene>
    <name evidence="2" type="ORF">B1199_05215</name>
</gene>
<dbReference type="AlphaFoldDB" id="A0A244CVJ5"/>
<feature type="transmembrane region" description="Helical" evidence="1">
    <location>
        <begin position="74"/>
        <end position="94"/>
    </location>
</feature>
<accession>A0A244CVJ5</accession>
<feature type="transmembrane region" description="Helical" evidence="1">
    <location>
        <begin position="17"/>
        <end position="34"/>
    </location>
</feature>
<keyword evidence="1" id="KW-0812">Transmembrane</keyword>
<organism evidence="2 3">
    <name type="scientific">Pseudoalteromonas ulvae</name>
    <dbReference type="NCBI Taxonomy" id="107327"/>
    <lineage>
        <taxon>Bacteria</taxon>
        <taxon>Pseudomonadati</taxon>
        <taxon>Pseudomonadota</taxon>
        <taxon>Gammaproteobacteria</taxon>
        <taxon>Alteromonadales</taxon>
        <taxon>Pseudoalteromonadaceae</taxon>
        <taxon>Pseudoalteromonas</taxon>
    </lineage>
</organism>
<dbReference type="RefSeq" id="WP_086743027.1">
    <property type="nucleotide sequence ID" value="NZ_MWPV01000001.1"/>
</dbReference>
<evidence type="ECO:0000313" key="3">
    <source>
        <dbReference type="Proteomes" id="UP000194841"/>
    </source>
</evidence>